<keyword evidence="3 5" id="KW-1133">Transmembrane helix</keyword>
<evidence type="ECO:0000256" key="3">
    <source>
        <dbReference type="ARBA" id="ARBA00022989"/>
    </source>
</evidence>
<organism evidence="9">
    <name type="scientific">Mesocestoides corti</name>
    <name type="common">Flatworm</name>
    <dbReference type="NCBI Taxonomy" id="53468"/>
    <lineage>
        <taxon>Eukaryota</taxon>
        <taxon>Metazoa</taxon>
        <taxon>Spiralia</taxon>
        <taxon>Lophotrochozoa</taxon>
        <taxon>Platyhelminthes</taxon>
        <taxon>Cestoda</taxon>
        <taxon>Eucestoda</taxon>
        <taxon>Cyclophyllidea</taxon>
        <taxon>Mesocestoididae</taxon>
        <taxon>Mesocestoides</taxon>
    </lineage>
</organism>
<feature type="transmembrane region" description="Helical" evidence="5">
    <location>
        <begin position="100"/>
        <end position="128"/>
    </location>
</feature>
<gene>
    <name evidence="7" type="ORF">MCOS_LOCUS8243</name>
</gene>
<dbReference type="PANTHER" id="PTHR12489:SF1">
    <property type="entry name" value="LP10272P"/>
    <property type="match status" value="1"/>
</dbReference>
<dbReference type="AlphaFoldDB" id="A0A0R3UKU0"/>
<protein>
    <submittedName>
        <fullName evidence="9">Lipoma HMGIC fusion partner-like 2 protein</fullName>
    </submittedName>
</protein>
<reference evidence="7 8" key="1">
    <citation type="submission" date="2018-10" db="EMBL/GenBank/DDBJ databases">
        <authorList>
            <consortium name="Pathogen Informatics"/>
        </authorList>
    </citation>
    <scope>NUCLEOTIDE SEQUENCE [LARGE SCALE GENOMIC DNA]</scope>
</reference>
<keyword evidence="6" id="KW-0732">Signal</keyword>
<keyword evidence="4 5" id="KW-0472">Membrane</keyword>
<keyword evidence="2 5" id="KW-0812">Transmembrane</keyword>
<feature type="transmembrane region" description="Helical" evidence="5">
    <location>
        <begin position="186"/>
        <end position="208"/>
    </location>
</feature>
<name>A0A0R3UKU0_MESCO</name>
<dbReference type="EMBL" id="UXSR01005478">
    <property type="protein sequence ID" value="VDD82240.1"/>
    <property type="molecule type" value="Genomic_DNA"/>
</dbReference>
<feature type="signal peptide" evidence="6">
    <location>
        <begin position="1"/>
        <end position="19"/>
    </location>
</feature>
<evidence type="ECO:0000256" key="6">
    <source>
        <dbReference type="SAM" id="SignalP"/>
    </source>
</evidence>
<dbReference type="Gene3D" id="1.20.140.150">
    <property type="match status" value="1"/>
</dbReference>
<evidence type="ECO:0000256" key="2">
    <source>
        <dbReference type="ARBA" id="ARBA00022692"/>
    </source>
</evidence>
<evidence type="ECO:0000256" key="1">
    <source>
        <dbReference type="ARBA" id="ARBA00004141"/>
    </source>
</evidence>
<evidence type="ECO:0000256" key="4">
    <source>
        <dbReference type="ARBA" id="ARBA00023136"/>
    </source>
</evidence>
<evidence type="ECO:0000313" key="9">
    <source>
        <dbReference type="WBParaSite" id="MCU_005545-RA"/>
    </source>
</evidence>
<dbReference type="Pfam" id="PF10242">
    <property type="entry name" value="L_HMGIC_fpl"/>
    <property type="match status" value="1"/>
</dbReference>
<sequence>MRCFWVLWSLLAWSSAVLCTVGCLFPYWLKGALKFTLPVQNGTKDASTELLTSHIGLFRRCVYPVYATSAQTKSPATGISLQSNCGHYTFSDIPHLTWKVGLVTLAVACVLLFFITFFLFVSGFNISLLAHSGVNKVCQFGFLVSGLLVIFTCVMYPVGWRMNDEVRQICGSSADSFNPGGCDIGWAYIATIIGGFVSLLATLLPRFFPTHTEHRVLSVPKHNQIELHNGVFVAASTLPPLLARNPSVPTPTDQSSVHQGSCSRKASSVQGAFPTPSLETSFSSSYGGASGFRVLVPATPVIIQSP</sequence>
<feature type="transmembrane region" description="Helical" evidence="5">
    <location>
        <begin position="140"/>
        <end position="158"/>
    </location>
</feature>
<comment type="subcellular location">
    <subcellularLocation>
        <location evidence="1">Membrane</location>
        <topology evidence="1">Multi-pass membrane protein</topology>
    </subcellularLocation>
</comment>
<reference evidence="9" key="2">
    <citation type="submission" date="2019-11" db="UniProtKB">
        <authorList>
            <consortium name="WormBaseParasite"/>
        </authorList>
    </citation>
    <scope>IDENTIFICATION</scope>
</reference>
<dbReference type="OrthoDB" id="5873721at2759"/>
<feature type="chain" id="PRO_5043132281" evidence="6">
    <location>
        <begin position="20"/>
        <end position="306"/>
    </location>
</feature>
<dbReference type="Proteomes" id="UP000267029">
    <property type="component" value="Unassembled WGS sequence"/>
</dbReference>
<dbReference type="GO" id="GO:0016020">
    <property type="term" value="C:membrane"/>
    <property type="evidence" value="ECO:0007669"/>
    <property type="project" value="UniProtKB-SubCell"/>
</dbReference>
<keyword evidence="8" id="KW-1185">Reference proteome</keyword>
<proteinExistence type="predicted"/>
<dbReference type="STRING" id="53468.A0A0R3UKU0"/>
<dbReference type="InterPro" id="IPR019372">
    <property type="entry name" value="LHFPL"/>
</dbReference>
<evidence type="ECO:0000313" key="8">
    <source>
        <dbReference type="Proteomes" id="UP000267029"/>
    </source>
</evidence>
<evidence type="ECO:0000256" key="5">
    <source>
        <dbReference type="SAM" id="Phobius"/>
    </source>
</evidence>
<dbReference type="PANTHER" id="PTHR12489">
    <property type="entry name" value="LIPOMA HMGIC FUSION PARTNER-LIKE PROTEIN"/>
    <property type="match status" value="1"/>
</dbReference>
<evidence type="ECO:0000313" key="7">
    <source>
        <dbReference type="EMBL" id="VDD82240.1"/>
    </source>
</evidence>
<accession>A0A0R3UKU0</accession>
<dbReference type="WBParaSite" id="MCU_005545-RA">
    <property type="protein sequence ID" value="MCU_005545-RA"/>
    <property type="gene ID" value="MCU_005545"/>
</dbReference>